<evidence type="ECO:0000313" key="3">
    <source>
        <dbReference type="Proteomes" id="UP000008720"/>
    </source>
</evidence>
<dbReference type="OrthoDB" id="9810282at2"/>
<accession>E4TNG6</accession>
<dbReference type="InterPro" id="IPR007421">
    <property type="entry name" value="Schlafen_AlbA_2_dom"/>
</dbReference>
<dbReference type="PANTHER" id="PTHR30595">
    <property type="entry name" value="GLPR-RELATED TRANSCRIPTIONAL REPRESSOR"/>
    <property type="match status" value="1"/>
</dbReference>
<keyword evidence="3" id="KW-1185">Reference proteome</keyword>
<dbReference type="eggNOG" id="COG2865">
    <property type="taxonomic scope" value="Bacteria"/>
</dbReference>
<gene>
    <name evidence="2" type="ordered locus">Ftrac_0417</name>
</gene>
<dbReference type="RefSeq" id="WP_013452574.1">
    <property type="nucleotide sequence ID" value="NC_014759.1"/>
</dbReference>
<organism evidence="2 3">
    <name type="scientific">Marivirga tractuosa (strain ATCC 23168 / DSM 4126 / NBRC 15989 / NCIMB 1408 / VKM B-1430 / H-43)</name>
    <name type="common">Microscilla tractuosa</name>
    <name type="synonym">Flexibacter tractuosus</name>
    <dbReference type="NCBI Taxonomy" id="643867"/>
    <lineage>
        <taxon>Bacteria</taxon>
        <taxon>Pseudomonadati</taxon>
        <taxon>Bacteroidota</taxon>
        <taxon>Cytophagia</taxon>
        <taxon>Cytophagales</taxon>
        <taxon>Marivirgaceae</taxon>
        <taxon>Marivirga</taxon>
    </lineage>
</organism>
<dbReference type="EMBL" id="CP002349">
    <property type="protein sequence ID" value="ADR20423.1"/>
    <property type="molecule type" value="Genomic_DNA"/>
</dbReference>
<dbReference type="AlphaFoldDB" id="E4TNG6"/>
<sequence length="356" mass="40844">MDISNEIINIIGSEENEKLEYKAVLLPSKSLARLICSFANTSGGYVILGVSDNKEINGLSEDFRANSIMHKALDLLSPQPAVHYQYFMHQGKKLYVIKIEKSDSVILLENNAYIRVGASTQLQTPQELLFNPSGYARISEINDLIVSYTQNGTSSKLRLIEHYQSVLKLIDDLRTILYPQGVEEPTDNQEGKILSRILFSSYVDSFEAYLSDLLYEIYLANPESLKSQQKVTIEEVLNCSDIQEFVHYWSKQKISKLQKGSVKGFIKDNKQIKDLDIIDNHEQTEIEKILQIRHLYAHRNGIVDEKFLQHFTGEYVLNSEHQINIKEFCDKLVYLVEIIEKIDNAAKIKYRLATVD</sequence>
<reference evidence="2 3" key="1">
    <citation type="journal article" date="2011" name="Stand. Genomic Sci.">
        <title>Complete genome sequence of Marivirga tractuosa type strain (H-43).</title>
        <authorList>
            <person name="Pagani I."/>
            <person name="Chertkov O."/>
            <person name="Lapidus A."/>
            <person name="Lucas S."/>
            <person name="Del Rio T.G."/>
            <person name="Tice H."/>
            <person name="Copeland A."/>
            <person name="Cheng J.F."/>
            <person name="Nolan M."/>
            <person name="Saunders E."/>
            <person name="Pitluck S."/>
            <person name="Held B."/>
            <person name="Goodwin L."/>
            <person name="Liolios K."/>
            <person name="Ovchinikova G."/>
            <person name="Ivanova N."/>
            <person name="Mavromatis K."/>
            <person name="Pati A."/>
            <person name="Chen A."/>
            <person name="Palaniappan K."/>
            <person name="Land M."/>
            <person name="Hauser L."/>
            <person name="Jeffries C.D."/>
            <person name="Detter J.C."/>
            <person name="Han C."/>
            <person name="Tapia R."/>
            <person name="Ngatchou-Djao O.D."/>
            <person name="Rohde M."/>
            <person name="Goker M."/>
            <person name="Spring S."/>
            <person name="Sikorski J."/>
            <person name="Woyke T."/>
            <person name="Bristow J."/>
            <person name="Eisen J.A."/>
            <person name="Markowitz V."/>
            <person name="Hugenholtz P."/>
            <person name="Klenk H.P."/>
            <person name="Kyrpides N.C."/>
        </authorList>
    </citation>
    <scope>NUCLEOTIDE SEQUENCE [LARGE SCALE GENOMIC DNA]</scope>
    <source>
        <strain evidence="3">ATCC 23168 / DSM 4126 / NBRC 15989 / NCIMB 1408 / VKM B-1430 / H-43</strain>
    </source>
</reference>
<dbReference type="STRING" id="643867.Ftrac_0417"/>
<feature type="domain" description="Schlafen AlbA-2" evidence="1">
    <location>
        <begin position="15"/>
        <end position="121"/>
    </location>
</feature>
<dbReference type="HOGENOM" id="CLU_778027_0_0_10"/>
<dbReference type="InterPro" id="IPR038461">
    <property type="entry name" value="Schlafen_AlbA_2_dom_sf"/>
</dbReference>
<evidence type="ECO:0000259" key="1">
    <source>
        <dbReference type="Pfam" id="PF04326"/>
    </source>
</evidence>
<proteinExistence type="predicted"/>
<name>E4TNG6_MARTH</name>
<dbReference type="Proteomes" id="UP000008720">
    <property type="component" value="Chromosome"/>
</dbReference>
<protein>
    <submittedName>
        <fullName evidence="2">Transcriptional regulator</fullName>
    </submittedName>
</protein>
<evidence type="ECO:0000313" key="2">
    <source>
        <dbReference type="EMBL" id="ADR20423.1"/>
    </source>
</evidence>
<dbReference type="Pfam" id="PF04326">
    <property type="entry name" value="SLFN_AlbA_2"/>
    <property type="match status" value="1"/>
</dbReference>
<dbReference type="Gene3D" id="3.30.950.30">
    <property type="entry name" value="Schlafen, AAA domain"/>
    <property type="match status" value="1"/>
</dbReference>
<dbReference type="KEGG" id="mtt:Ftrac_0417"/>
<dbReference type="PANTHER" id="PTHR30595:SF6">
    <property type="entry name" value="SCHLAFEN ALBA-2 DOMAIN-CONTAINING PROTEIN"/>
    <property type="match status" value="1"/>
</dbReference>